<evidence type="ECO:0000256" key="1">
    <source>
        <dbReference type="SAM" id="Phobius"/>
    </source>
</evidence>
<evidence type="ECO:0000259" key="2">
    <source>
        <dbReference type="Pfam" id="PF07760"/>
    </source>
</evidence>
<accession>A0A482T812</accession>
<keyword evidence="1" id="KW-1133">Transmembrane helix</keyword>
<feature type="transmembrane region" description="Helical" evidence="1">
    <location>
        <begin position="118"/>
        <end position="136"/>
    </location>
</feature>
<reference evidence="3 4" key="1">
    <citation type="submission" date="2018-12" db="EMBL/GenBank/DDBJ databases">
        <title>Genome analysis provides insights into bioremediation potentialities of Halogeometricum borinquense strain N11.</title>
        <authorList>
            <person name="Najjari A."/>
            <person name="Youssef N."/>
            <person name="Fhoula I."/>
            <person name="Ben Dhia O."/>
            <person name="Mahjoubi M."/>
            <person name="Ouzari H.I."/>
            <person name="Cherif A."/>
        </authorList>
    </citation>
    <scope>NUCLEOTIDE SEQUENCE [LARGE SCALE GENOMIC DNA]</scope>
    <source>
        <strain evidence="3 4">N11</strain>
    </source>
</reference>
<dbReference type="Pfam" id="PF07760">
    <property type="entry name" value="DUF1616"/>
    <property type="match status" value="1"/>
</dbReference>
<feature type="transmembrane region" description="Helical" evidence="1">
    <location>
        <begin position="20"/>
        <end position="37"/>
    </location>
</feature>
<keyword evidence="1" id="KW-0812">Transmembrane</keyword>
<name>A0A482T812_9EURY</name>
<feature type="transmembrane region" description="Helical" evidence="1">
    <location>
        <begin position="44"/>
        <end position="64"/>
    </location>
</feature>
<dbReference type="PIRSF" id="PIRSF018671">
    <property type="entry name" value="UCP018671"/>
    <property type="match status" value="1"/>
</dbReference>
<gene>
    <name evidence="3" type="ORF">ELS19_19155</name>
</gene>
<keyword evidence="1" id="KW-0472">Membrane</keyword>
<dbReference type="Proteomes" id="UP000294028">
    <property type="component" value="Unassembled WGS sequence"/>
</dbReference>
<evidence type="ECO:0000313" key="4">
    <source>
        <dbReference type="Proteomes" id="UP000294028"/>
    </source>
</evidence>
<evidence type="ECO:0000313" key="3">
    <source>
        <dbReference type="EMBL" id="RYJ08765.1"/>
    </source>
</evidence>
<feature type="transmembrane region" description="Helical" evidence="1">
    <location>
        <begin position="91"/>
        <end position="111"/>
    </location>
</feature>
<feature type="domain" description="DUF1616" evidence="2">
    <location>
        <begin position="21"/>
        <end position="329"/>
    </location>
</feature>
<proteinExistence type="predicted"/>
<dbReference type="EMBL" id="RZHH01000003">
    <property type="protein sequence ID" value="RYJ08765.1"/>
    <property type="molecule type" value="Genomic_DNA"/>
</dbReference>
<sequence length="334" mass="36843">MDWRLLLPRPLRTLPADLGAVLVLVVLTVAAATIPVIKGTPIRIILGLPYLLFIPGYALVAALFPEAAERSTRMDDNETEIESGIDGIERVALSFGLSIAVVPLIGLLLNFTPWGMRLIPIVAVVSAFTVILTFVASRRRQALNETDRFVVPYERWITDAKAELFAPDSRADAALNVLLVVSILLAAGSTGYAIFVPPPGEQFSELYLLTEDESGDLVADEYPTEFIRGEAKPLHIGIGNHEGREVQYTVVAQLHRVERQNNATVVRERTELHRYTQTVGANSTWSTKTTVSPSMTGDRLRLTYLLYKGSAPENPTIDNAYRENHLWVNVSAPQ</sequence>
<dbReference type="InterPro" id="IPR011674">
    <property type="entry name" value="DUF1616"/>
</dbReference>
<organism evidence="3 4">
    <name type="scientific">Halogeometricum borinquense</name>
    <dbReference type="NCBI Taxonomy" id="60847"/>
    <lineage>
        <taxon>Archaea</taxon>
        <taxon>Methanobacteriati</taxon>
        <taxon>Methanobacteriota</taxon>
        <taxon>Stenosarchaea group</taxon>
        <taxon>Halobacteria</taxon>
        <taxon>Halobacteriales</taxon>
        <taxon>Haloferacaceae</taxon>
        <taxon>Halogeometricum</taxon>
    </lineage>
</organism>
<feature type="transmembrane region" description="Helical" evidence="1">
    <location>
        <begin position="173"/>
        <end position="195"/>
    </location>
</feature>
<protein>
    <submittedName>
        <fullName evidence="3">DUF1616 domain-containing protein</fullName>
    </submittedName>
</protein>
<comment type="caution">
    <text evidence="3">The sequence shown here is derived from an EMBL/GenBank/DDBJ whole genome shotgun (WGS) entry which is preliminary data.</text>
</comment>
<dbReference type="InterPro" id="IPR014495">
    <property type="entry name" value="UCP018671"/>
</dbReference>
<dbReference type="AlphaFoldDB" id="A0A482T812"/>